<keyword evidence="1" id="KW-1133">Transmembrane helix</keyword>
<organism evidence="2 3">
    <name type="scientific">Trichonephila inaurata madagascariensis</name>
    <dbReference type="NCBI Taxonomy" id="2747483"/>
    <lineage>
        <taxon>Eukaryota</taxon>
        <taxon>Metazoa</taxon>
        <taxon>Ecdysozoa</taxon>
        <taxon>Arthropoda</taxon>
        <taxon>Chelicerata</taxon>
        <taxon>Arachnida</taxon>
        <taxon>Araneae</taxon>
        <taxon>Araneomorphae</taxon>
        <taxon>Entelegynae</taxon>
        <taxon>Araneoidea</taxon>
        <taxon>Nephilidae</taxon>
        <taxon>Trichonephila</taxon>
        <taxon>Trichonephila inaurata</taxon>
    </lineage>
</organism>
<gene>
    <name evidence="2" type="ORF">TNIN_453851</name>
</gene>
<feature type="transmembrane region" description="Helical" evidence="1">
    <location>
        <begin position="74"/>
        <end position="93"/>
    </location>
</feature>
<dbReference type="AlphaFoldDB" id="A0A8X6XTJ2"/>
<name>A0A8X6XTJ2_9ARAC</name>
<comment type="caution">
    <text evidence="2">The sequence shown here is derived from an EMBL/GenBank/DDBJ whole genome shotgun (WGS) entry which is preliminary data.</text>
</comment>
<dbReference type="EMBL" id="BMAV01012923">
    <property type="protein sequence ID" value="GFY59963.1"/>
    <property type="molecule type" value="Genomic_DNA"/>
</dbReference>
<keyword evidence="1" id="KW-0472">Membrane</keyword>
<evidence type="ECO:0000313" key="3">
    <source>
        <dbReference type="Proteomes" id="UP000886998"/>
    </source>
</evidence>
<reference evidence="2" key="1">
    <citation type="submission" date="2020-08" db="EMBL/GenBank/DDBJ databases">
        <title>Multicomponent nature underlies the extraordinary mechanical properties of spider dragline silk.</title>
        <authorList>
            <person name="Kono N."/>
            <person name="Nakamura H."/>
            <person name="Mori M."/>
            <person name="Yoshida Y."/>
            <person name="Ohtoshi R."/>
            <person name="Malay A.D."/>
            <person name="Moran D.A.P."/>
            <person name="Tomita M."/>
            <person name="Numata K."/>
            <person name="Arakawa K."/>
        </authorList>
    </citation>
    <scope>NUCLEOTIDE SEQUENCE</scope>
</reference>
<proteinExistence type="predicted"/>
<dbReference type="OrthoDB" id="10277207at2759"/>
<protein>
    <submittedName>
        <fullName evidence="2">Uncharacterized protein</fullName>
    </submittedName>
</protein>
<evidence type="ECO:0000256" key="1">
    <source>
        <dbReference type="SAM" id="Phobius"/>
    </source>
</evidence>
<dbReference type="Proteomes" id="UP000886998">
    <property type="component" value="Unassembled WGS sequence"/>
</dbReference>
<sequence length="96" mass="10784">MGRRKSQSERKRGNSWDADSSMGVCNEVKRKFFITCSSVRRAQQTANFTLQGPLFLPLPCKVSYMGFSRAEVRVVLLFWFCLAFGATIIRNVAVGG</sequence>
<accession>A0A8X6XTJ2</accession>
<keyword evidence="1" id="KW-0812">Transmembrane</keyword>
<evidence type="ECO:0000313" key="2">
    <source>
        <dbReference type="EMBL" id="GFY59963.1"/>
    </source>
</evidence>
<keyword evidence="3" id="KW-1185">Reference proteome</keyword>